<evidence type="ECO:0000313" key="2">
    <source>
        <dbReference type="Proteomes" id="UP000790709"/>
    </source>
</evidence>
<accession>A0ACB8BGW1</accession>
<gene>
    <name evidence="1" type="ORF">BV22DRAFT_1166654</name>
</gene>
<sequence length="221" mass="25075">VVGTVLQILAIVLAFFRLYHRLAIRRFWWDDTWAAVALLCGINCVVCNLLTTFATDREALIAYWIYNFSFTGVIWAVRMSILFSITRLIHPSKTSRQIAFSVSALFVLLASGLVAWKIYNCAYDLSWEKVHFAGCPFPSPMAIYQLSTDVISDSILVALPLNMLWNIKLPQKRQRKMILSIFSTSIVISFISISRAVCRLLRLSYATYITGIVEVSCSNRS</sequence>
<feature type="non-terminal residue" evidence="1">
    <location>
        <position position="1"/>
    </location>
</feature>
<name>A0ACB8BGW1_9AGAM</name>
<keyword evidence="2" id="KW-1185">Reference proteome</keyword>
<protein>
    <submittedName>
        <fullName evidence="1">Uncharacterized protein</fullName>
    </submittedName>
</protein>
<evidence type="ECO:0000313" key="1">
    <source>
        <dbReference type="EMBL" id="KAH7924088.1"/>
    </source>
</evidence>
<dbReference type="EMBL" id="MU266434">
    <property type="protein sequence ID" value="KAH7924088.1"/>
    <property type="molecule type" value="Genomic_DNA"/>
</dbReference>
<proteinExistence type="predicted"/>
<organism evidence="1 2">
    <name type="scientific">Leucogyrophana mollusca</name>
    <dbReference type="NCBI Taxonomy" id="85980"/>
    <lineage>
        <taxon>Eukaryota</taxon>
        <taxon>Fungi</taxon>
        <taxon>Dikarya</taxon>
        <taxon>Basidiomycota</taxon>
        <taxon>Agaricomycotina</taxon>
        <taxon>Agaricomycetes</taxon>
        <taxon>Agaricomycetidae</taxon>
        <taxon>Boletales</taxon>
        <taxon>Boletales incertae sedis</taxon>
        <taxon>Leucogyrophana</taxon>
    </lineage>
</organism>
<reference evidence="1" key="1">
    <citation type="journal article" date="2021" name="New Phytol.">
        <title>Evolutionary innovations through gain and loss of genes in the ectomycorrhizal Boletales.</title>
        <authorList>
            <person name="Wu G."/>
            <person name="Miyauchi S."/>
            <person name="Morin E."/>
            <person name="Kuo A."/>
            <person name="Drula E."/>
            <person name="Varga T."/>
            <person name="Kohler A."/>
            <person name="Feng B."/>
            <person name="Cao Y."/>
            <person name="Lipzen A."/>
            <person name="Daum C."/>
            <person name="Hundley H."/>
            <person name="Pangilinan J."/>
            <person name="Johnson J."/>
            <person name="Barry K."/>
            <person name="LaButti K."/>
            <person name="Ng V."/>
            <person name="Ahrendt S."/>
            <person name="Min B."/>
            <person name="Choi I.G."/>
            <person name="Park H."/>
            <person name="Plett J.M."/>
            <person name="Magnuson J."/>
            <person name="Spatafora J.W."/>
            <person name="Nagy L.G."/>
            <person name="Henrissat B."/>
            <person name="Grigoriev I.V."/>
            <person name="Yang Z.L."/>
            <person name="Xu J."/>
            <person name="Martin F.M."/>
        </authorList>
    </citation>
    <scope>NUCLEOTIDE SEQUENCE</scope>
    <source>
        <strain evidence="1">KUC20120723A-06</strain>
    </source>
</reference>
<comment type="caution">
    <text evidence="1">The sequence shown here is derived from an EMBL/GenBank/DDBJ whole genome shotgun (WGS) entry which is preliminary data.</text>
</comment>
<dbReference type="Proteomes" id="UP000790709">
    <property type="component" value="Unassembled WGS sequence"/>
</dbReference>